<dbReference type="AlphaFoldDB" id="A0A3M7PAJ7"/>
<evidence type="ECO:0000313" key="1">
    <source>
        <dbReference type="EMBL" id="RMZ96053.1"/>
    </source>
</evidence>
<dbReference type="EMBL" id="REGN01012312">
    <property type="protein sequence ID" value="RMZ96053.1"/>
    <property type="molecule type" value="Genomic_DNA"/>
</dbReference>
<keyword evidence="2" id="KW-1185">Reference proteome</keyword>
<evidence type="ECO:0000313" key="2">
    <source>
        <dbReference type="Proteomes" id="UP000276133"/>
    </source>
</evidence>
<dbReference type="Proteomes" id="UP000276133">
    <property type="component" value="Unassembled WGS sequence"/>
</dbReference>
<accession>A0A3M7PAJ7</accession>
<proteinExistence type="predicted"/>
<organism evidence="1 2">
    <name type="scientific">Brachionus plicatilis</name>
    <name type="common">Marine rotifer</name>
    <name type="synonym">Brachionus muelleri</name>
    <dbReference type="NCBI Taxonomy" id="10195"/>
    <lineage>
        <taxon>Eukaryota</taxon>
        <taxon>Metazoa</taxon>
        <taxon>Spiralia</taxon>
        <taxon>Gnathifera</taxon>
        <taxon>Rotifera</taxon>
        <taxon>Eurotatoria</taxon>
        <taxon>Monogononta</taxon>
        <taxon>Pseudotrocha</taxon>
        <taxon>Ploima</taxon>
        <taxon>Brachionidae</taxon>
        <taxon>Brachionus</taxon>
    </lineage>
</organism>
<reference evidence="1 2" key="1">
    <citation type="journal article" date="2018" name="Sci. Rep.">
        <title>Genomic signatures of local adaptation to the degree of environmental predictability in rotifers.</title>
        <authorList>
            <person name="Franch-Gras L."/>
            <person name="Hahn C."/>
            <person name="Garcia-Roger E.M."/>
            <person name="Carmona M.J."/>
            <person name="Serra M."/>
            <person name="Gomez A."/>
        </authorList>
    </citation>
    <scope>NUCLEOTIDE SEQUENCE [LARGE SCALE GENOMIC DNA]</scope>
    <source>
        <strain evidence="1">HYR1</strain>
    </source>
</reference>
<comment type="caution">
    <text evidence="1">The sequence shown here is derived from an EMBL/GenBank/DDBJ whole genome shotgun (WGS) entry which is preliminary data.</text>
</comment>
<name>A0A3M7PAJ7_BRAPC</name>
<protein>
    <submittedName>
        <fullName evidence="1">Uncharacterized protein</fullName>
    </submittedName>
</protein>
<sequence length="98" mass="11743">MINISSIYMYFLNVTKKILVFNRILEGIFFDSQVTAHLIRAKKFMYVMVRVCYKNRNKRTVSKIFLQSLLKKSVLEFLCFYFLSNQNLSNNHIKSFKN</sequence>
<gene>
    <name evidence="1" type="ORF">BpHYR1_005202</name>
</gene>